<comment type="caution">
    <text evidence="6">The sequence shown here is derived from an EMBL/GenBank/DDBJ whole genome shotgun (WGS) entry which is preliminary data.</text>
</comment>
<name>A0AA88KIL7_NAELO</name>
<evidence type="ECO:0000256" key="1">
    <source>
        <dbReference type="ARBA" id="ARBA00004141"/>
    </source>
</evidence>
<dbReference type="GeneID" id="68097376"/>
<feature type="transmembrane region" description="Helical" evidence="5">
    <location>
        <begin position="280"/>
        <end position="301"/>
    </location>
</feature>
<proteinExistence type="predicted"/>
<feature type="transmembrane region" description="Helical" evidence="5">
    <location>
        <begin position="240"/>
        <end position="260"/>
    </location>
</feature>
<dbReference type="RefSeq" id="XP_044548633.1">
    <property type="nucleotide sequence ID" value="XM_044694614.1"/>
</dbReference>
<keyword evidence="3 5" id="KW-1133">Transmembrane helix</keyword>
<keyword evidence="4 5" id="KW-0472">Membrane</keyword>
<dbReference type="EMBL" id="PYSW02000022">
    <property type="protein sequence ID" value="KAG2382954.1"/>
    <property type="molecule type" value="Genomic_DNA"/>
</dbReference>
<reference evidence="6 7" key="1">
    <citation type="journal article" date="2018" name="BMC Genomics">
        <title>The genome of Naegleria lovaniensis, the basis for a comparative approach to unravel pathogenicity factors of the human pathogenic amoeba N. fowleri.</title>
        <authorList>
            <person name="Liechti N."/>
            <person name="Schurch N."/>
            <person name="Bruggmann R."/>
            <person name="Wittwer M."/>
        </authorList>
    </citation>
    <scope>NUCLEOTIDE SEQUENCE [LARGE SCALE GENOMIC DNA]</scope>
    <source>
        <strain evidence="6 7">ATCC 30569</strain>
    </source>
</reference>
<dbReference type="GO" id="GO:0015174">
    <property type="term" value="F:basic amino acid transmembrane transporter activity"/>
    <property type="evidence" value="ECO:0007669"/>
    <property type="project" value="UniProtKB-ARBA"/>
</dbReference>
<comment type="subcellular location">
    <subcellularLocation>
        <location evidence="1">Membrane</location>
        <topology evidence="1">Multi-pass membrane protein</topology>
    </subcellularLocation>
</comment>
<evidence type="ECO:0000256" key="4">
    <source>
        <dbReference type="ARBA" id="ARBA00023136"/>
    </source>
</evidence>
<organism evidence="6 7">
    <name type="scientific">Naegleria lovaniensis</name>
    <name type="common">Amoeba</name>
    <dbReference type="NCBI Taxonomy" id="51637"/>
    <lineage>
        <taxon>Eukaryota</taxon>
        <taxon>Discoba</taxon>
        <taxon>Heterolobosea</taxon>
        <taxon>Tetramitia</taxon>
        <taxon>Eutetramitia</taxon>
        <taxon>Vahlkampfiidae</taxon>
        <taxon>Naegleria</taxon>
    </lineage>
</organism>
<evidence type="ECO:0000313" key="6">
    <source>
        <dbReference type="EMBL" id="KAG2382954.1"/>
    </source>
</evidence>
<evidence type="ECO:0000313" key="7">
    <source>
        <dbReference type="Proteomes" id="UP000816034"/>
    </source>
</evidence>
<accession>A0AA88KIL7</accession>
<feature type="transmembrane region" description="Helical" evidence="5">
    <location>
        <begin position="71"/>
        <end position="91"/>
    </location>
</feature>
<evidence type="ECO:0000256" key="2">
    <source>
        <dbReference type="ARBA" id="ARBA00022692"/>
    </source>
</evidence>
<gene>
    <name evidence="6" type="ORF">C9374_004921</name>
</gene>
<dbReference type="Proteomes" id="UP000816034">
    <property type="component" value="Unassembled WGS sequence"/>
</dbReference>
<feature type="transmembrane region" description="Helical" evidence="5">
    <location>
        <begin position="195"/>
        <end position="214"/>
    </location>
</feature>
<dbReference type="Gene3D" id="1.20.1280.290">
    <property type="match status" value="2"/>
</dbReference>
<dbReference type="GO" id="GO:0098852">
    <property type="term" value="C:lytic vacuole membrane"/>
    <property type="evidence" value="ECO:0007669"/>
    <property type="project" value="UniProtKB-ARBA"/>
</dbReference>
<evidence type="ECO:0000256" key="5">
    <source>
        <dbReference type="SAM" id="Phobius"/>
    </source>
</evidence>
<evidence type="ECO:0000256" key="3">
    <source>
        <dbReference type="ARBA" id="ARBA00022989"/>
    </source>
</evidence>
<dbReference type="AlphaFoldDB" id="A0AA88KIL7"/>
<feature type="transmembrane region" description="Helical" evidence="5">
    <location>
        <begin position="313"/>
        <end position="335"/>
    </location>
</feature>
<keyword evidence="7" id="KW-1185">Reference proteome</keyword>
<feature type="transmembrane region" description="Helical" evidence="5">
    <location>
        <begin position="41"/>
        <end position="59"/>
    </location>
</feature>
<dbReference type="Pfam" id="PF04193">
    <property type="entry name" value="PQ-loop"/>
    <property type="match status" value="2"/>
</dbReference>
<dbReference type="InterPro" id="IPR051415">
    <property type="entry name" value="LAAT-1"/>
</dbReference>
<protein>
    <submittedName>
        <fullName evidence="6">Uncharacterized protein</fullName>
    </submittedName>
</protein>
<dbReference type="PANTHER" id="PTHR16201">
    <property type="entry name" value="SEVEN TRANSMEMBRANE PROTEIN 1-RELATED"/>
    <property type="match status" value="1"/>
</dbReference>
<dbReference type="InterPro" id="IPR006603">
    <property type="entry name" value="PQ-loop_rpt"/>
</dbReference>
<dbReference type="SMART" id="SM00679">
    <property type="entry name" value="CTNS"/>
    <property type="match status" value="2"/>
</dbReference>
<keyword evidence="2 5" id="KW-0812">Transmembrane</keyword>
<dbReference type="FunFam" id="1.20.1280.290:FF:000009">
    <property type="entry name" value="PQ loop repeat family protein"/>
    <property type="match status" value="1"/>
</dbReference>
<sequence>MLQQVIPNFYCECFPHMKGKNHYSVALALIFRQCFYTNNDVTSYILGWMSIILSMVSLFPQIIKNFVLKRAAGLSIHLFLIWFVGDVSNLIGCILTNQLATQLYLAVYYVCMDIIIISQYTFYEFNKKKFKAFLSKLFQKLHITKQSAEPCHEMSTIKETTANNIFNMSFQSLTSHNTTSTSHLSTPHCQLKSHYLSSTIAILLVVQLLISNFAQFSNAQEAKVSYEIPNCSPPPPDNGLAIFAIGTTCSYISCLCYILAMTPQVYKNYKRKSVQGLSILMFGIDTSNQLLYMLSIIVFYAQPNASFDALSVVPYLAGSFFTWFFSVCILFQFLFYKRRNRNDANVVKEHDATPSHVGGTTVVVQ</sequence>
<feature type="transmembrane region" description="Helical" evidence="5">
    <location>
        <begin position="103"/>
        <end position="123"/>
    </location>
</feature>